<dbReference type="Proteomes" id="UP000253817">
    <property type="component" value="Unassembled WGS sequence"/>
</dbReference>
<dbReference type="Gene3D" id="1.10.10.2840">
    <property type="entry name" value="PucR C-terminal helix-turn-helix domain"/>
    <property type="match status" value="1"/>
</dbReference>
<dbReference type="PANTHER" id="PTHR33744">
    <property type="entry name" value="CARBOHYDRATE DIACID REGULATOR"/>
    <property type="match status" value="1"/>
</dbReference>
<evidence type="ECO:0000313" key="3">
    <source>
        <dbReference type="EMBL" id="RNM42022.1"/>
    </source>
</evidence>
<reference evidence="2 4" key="1">
    <citation type="journal article" date="2018" name="Elife">
        <title>Discovery and characterization of a prevalent human gut bacterial enzyme sufficient for the inactivation of a family of plant toxins.</title>
        <authorList>
            <person name="Koppel N."/>
            <person name="Bisanz J.E."/>
            <person name="Pandelia M.E."/>
            <person name="Turnbaugh P.J."/>
            <person name="Balskus E.P."/>
        </authorList>
    </citation>
    <scope>NUCLEOTIDE SEQUENCE [LARGE SCALE GENOMIC DNA]</scope>
    <source>
        <strain evidence="2 4">DSM 16107</strain>
    </source>
</reference>
<sequence>MRYHGTRRIFLEDSGGGPVVTVADIIALPAFENVELAAPCEGAERREVRNVGILDCPPDYNEYSVYKSGELILTNLGFAFGNPGMAEKSLLAMLRRDVAAIAIKTVYEPPISDAVRAESTARGVPLYVYDGAYHETVAYQSLDLIRRDREELDKGKALDELLTTHDGDRMRTKLSALVGVTGSTLQCFAFALRAGDTCSFYAMLDAVSAVLASAKEACAAIESARVCRYHEHILAFVSYGSVAESERAAAEQRCVSLASAEGSLHAGVSEPVLLSDGDLGIRQALAAAGAAKRHGEHLVRFSGLHLSAFASAAQADRLFMSASALYRSMLAGYDEEHGTELLRTAEALVDHHGDVKSIAEELHQHPNTVRYRMRKMKAVLGVPHEDDKLFIRLLGLVFLPELDAPRR</sequence>
<dbReference type="EMBL" id="PPTT01000002">
    <property type="protein sequence ID" value="RDB71511.1"/>
    <property type="molecule type" value="Genomic_DNA"/>
</dbReference>
<dbReference type="OrthoDB" id="3190266at2"/>
<dbReference type="InterPro" id="IPR025736">
    <property type="entry name" value="PucR_C-HTH_dom"/>
</dbReference>
<feature type="domain" description="PucR C-terminal helix-turn-helix" evidence="1">
    <location>
        <begin position="341"/>
        <end position="386"/>
    </location>
</feature>
<keyword evidence="4" id="KW-1185">Reference proteome</keyword>
<dbReference type="EMBL" id="QICC01000021">
    <property type="protein sequence ID" value="RNM42022.1"/>
    <property type="molecule type" value="Genomic_DNA"/>
</dbReference>
<organism evidence="3 5">
    <name type="scientific">Eggerthella sinensis</name>
    <dbReference type="NCBI Taxonomy" id="242230"/>
    <lineage>
        <taxon>Bacteria</taxon>
        <taxon>Bacillati</taxon>
        <taxon>Actinomycetota</taxon>
        <taxon>Coriobacteriia</taxon>
        <taxon>Eggerthellales</taxon>
        <taxon>Eggerthellaceae</taxon>
        <taxon>Eggerthella</taxon>
    </lineage>
</organism>
<evidence type="ECO:0000313" key="2">
    <source>
        <dbReference type="EMBL" id="RDB71511.1"/>
    </source>
</evidence>
<dbReference type="InterPro" id="IPR042070">
    <property type="entry name" value="PucR_C-HTH_sf"/>
</dbReference>
<proteinExistence type="predicted"/>
<dbReference type="Proteomes" id="UP000270112">
    <property type="component" value="Unassembled WGS sequence"/>
</dbReference>
<reference evidence="5" key="2">
    <citation type="submission" date="2018-05" db="EMBL/GenBank/DDBJ databases">
        <title>Genome Sequencing of selected type strains of the family Eggerthellaceae.</title>
        <authorList>
            <person name="Danylec N."/>
            <person name="Stoll D.A."/>
            <person name="Doetsch A."/>
            <person name="Huch M."/>
        </authorList>
    </citation>
    <scope>NUCLEOTIDE SEQUENCE [LARGE SCALE GENOMIC DNA]</scope>
    <source>
        <strain evidence="5">DSM 16107</strain>
    </source>
</reference>
<protein>
    <submittedName>
        <fullName evidence="3">PucR family transcriptional regulator</fullName>
    </submittedName>
</protein>
<reference evidence="3" key="3">
    <citation type="journal article" date="2019" name="Microbiol. Resour. Announc.">
        <title>Draft Genome Sequences of Type Strains of Gordonibacter faecihominis, Paraeggerthella hongkongensis, Parvibacter caecicola,Slackia equolifaciens, Slackia faecicanis, and Slackia isoflavoniconvertens.</title>
        <authorList>
            <person name="Danylec N."/>
            <person name="Stoll D.A."/>
            <person name="Dotsch A."/>
            <person name="Huch M."/>
        </authorList>
    </citation>
    <scope>NUCLEOTIDE SEQUENCE</scope>
    <source>
        <strain evidence="3">DSM 16107</strain>
    </source>
</reference>
<dbReference type="PANTHER" id="PTHR33744:SF7">
    <property type="entry name" value="PUCR FAMILY TRANSCRIPTIONAL REGULATOR"/>
    <property type="match status" value="1"/>
</dbReference>
<dbReference type="Pfam" id="PF13556">
    <property type="entry name" value="HTH_30"/>
    <property type="match status" value="1"/>
</dbReference>
<gene>
    <name evidence="2" type="ORF">C1876_01810</name>
    <name evidence="3" type="ORF">DMP09_06950</name>
</gene>
<evidence type="ECO:0000259" key="1">
    <source>
        <dbReference type="Pfam" id="PF13556"/>
    </source>
</evidence>
<evidence type="ECO:0000313" key="4">
    <source>
        <dbReference type="Proteomes" id="UP000253817"/>
    </source>
</evidence>
<comment type="caution">
    <text evidence="3">The sequence shown here is derived from an EMBL/GenBank/DDBJ whole genome shotgun (WGS) entry which is preliminary data.</text>
</comment>
<name>A0A3N0J0A9_9ACTN</name>
<accession>A0A3N0J0A9</accession>
<dbReference type="InterPro" id="IPR051448">
    <property type="entry name" value="CdaR-like_regulators"/>
</dbReference>
<evidence type="ECO:0000313" key="5">
    <source>
        <dbReference type="Proteomes" id="UP000270112"/>
    </source>
</evidence>
<dbReference type="AlphaFoldDB" id="A0A3N0J0A9"/>